<dbReference type="InterPro" id="IPR038720">
    <property type="entry name" value="YprB_RNase_H-like_dom"/>
</dbReference>
<dbReference type="PANTHER" id="PTHR38462">
    <property type="entry name" value="EXONUCLEASE-LIKE PROTEIN"/>
    <property type="match status" value="1"/>
</dbReference>
<evidence type="ECO:0000259" key="1">
    <source>
        <dbReference type="Pfam" id="PF13482"/>
    </source>
</evidence>
<dbReference type="AlphaFoldDB" id="N2BMD0"/>
<dbReference type="InterPro" id="IPR012337">
    <property type="entry name" value="RNaseH-like_sf"/>
</dbReference>
<feature type="domain" description="YprB ribonuclease H-like" evidence="1">
    <location>
        <begin position="24"/>
        <end position="189"/>
    </location>
</feature>
<organism evidence="2 3">
    <name type="scientific">Eubacterium plexicaudatum ASF492</name>
    <dbReference type="NCBI Taxonomy" id="1235802"/>
    <lineage>
        <taxon>Bacteria</taxon>
        <taxon>Bacillati</taxon>
        <taxon>Bacillota</taxon>
        <taxon>Clostridia</taxon>
        <taxon>Eubacteriales</taxon>
        <taxon>Eubacteriaceae</taxon>
        <taxon>Eubacterium</taxon>
    </lineage>
</organism>
<proteinExistence type="predicted"/>
<reference evidence="2 3" key="1">
    <citation type="journal article" date="2014" name="Genome Announc.">
        <title>Draft genome sequences of the altered schaedler flora, a defined bacterial community from gnotobiotic mice.</title>
        <authorList>
            <person name="Wannemuehler M.J."/>
            <person name="Overstreet A.M."/>
            <person name="Ward D.V."/>
            <person name="Phillips G.J."/>
        </authorList>
    </citation>
    <scope>NUCLEOTIDE SEQUENCE [LARGE SCALE GENOMIC DNA]</scope>
    <source>
        <strain evidence="2 3">ASF492</strain>
    </source>
</reference>
<sequence>MKNIRKNNILTKSHKNIVIPAFTLFLDIETTGFSGSGSRLYLIGTAYMKNGKLIGEQFFAETPKEESLLLAALDNLLTQFDTVVTFYGNHFDLPFLEKCKKRLNLPSVNHNIHYVDLYETARTYRHIFGLENYKLKTLERFLGIRRDEPYDPAELTKIYETYVRQPQEDLLHLLLTHNLNDILGMIRLLSLSAFDSFFNGGFTPVECTLESFRKMDGSAGKELSVSCRIDTALPAAVSCKNDCFYLHAEKNSACLRIPLLESTLKYFYPDYRNYYYLPDEDMAIHKSVAFYVDASHREKAKAANCYGKKTGMFLPQYEEVITPALSAHYKAPLLYFEWKDTFEKDLTLIKRYCMHILQILQKGI</sequence>
<dbReference type="OrthoDB" id="9790530at2"/>
<dbReference type="PATRIC" id="fig|1235802.3.peg.311"/>
<comment type="caution">
    <text evidence="2">The sequence shown here is derived from an EMBL/GenBank/DDBJ whole genome shotgun (WGS) entry which is preliminary data.</text>
</comment>
<dbReference type="Proteomes" id="UP000012589">
    <property type="component" value="Unassembled WGS sequence"/>
</dbReference>
<dbReference type="SUPFAM" id="SSF53098">
    <property type="entry name" value="Ribonuclease H-like"/>
    <property type="match status" value="1"/>
</dbReference>
<dbReference type="Gene3D" id="3.30.420.10">
    <property type="entry name" value="Ribonuclease H-like superfamily/Ribonuclease H"/>
    <property type="match status" value="1"/>
</dbReference>
<keyword evidence="3" id="KW-1185">Reference proteome</keyword>
<evidence type="ECO:0000313" key="2">
    <source>
        <dbReference type="EMBL" id="EMZ37974.1"/>
    </source>
</evidence>
<gene>
    <name evidence="2" type="ORF">C823_00298</name>
</gene>
<dbReference type="EMBL" id="AQFT01000009">
    <property type="protein sequence ID" value="EMZ37974.1"/>
    <property type="molecule type" value="Genomic_DNA"/>
</dbReference>
<name>N2BMD0_9FIRM</name>
<dbReference type="InterPro" id="IPR036397">
    <property type="entry name" value="RNaseH_sf"/>
</dbReference>
<dbReference type="Pfam" id="PF13482">
    <property type="entry name" value="RNase_H_2"/>
    <property type="match status" value="1"/>
</dbReference>
<evidence type="ECO:0000313" key="3">
    <source>
        <dbReference type="Proteomes" id="UP000012589"/>
    </source>
</evidence>
<dbReference type="GO" id="GO:0003676">
    <property type="term" value="F:nucleic acid binding"/>
    <property type="evidence" value="ECO:0007669"/>
    <property type="project" value="InterPro"/>
</dbReference>
<dbReference type="eggNOG" id="COG3359">
    <property type="taxonomic scope" value="Bacteria"/>
</dbReference>
<dbReference type="STRING" id="1235802.C823_00298"/>
<dbReference type="PANTHER" id="PTHR38462:SF1">
    <property type="entry name" value="YPRB RIBONUCLEASE H-LIKE DOMAIN-CONTAINING PROTEIN"/>
    <property type="match status" value="1"/>
</dbReference>
<dbReference type="HOGENOM" id="CLU_047529_0_0_9"/>
<protein>
    <recommendedName>
        <fullName evidence="1">YprB ribonuclease H-like domain-containing protein</fullName>
    </recommendedName>
</protein>
<accession>N2BMD0</accession>